<keyword evidence="4" id="KW-1185">Reference proteome</keyword>
<dbReference type="InterPro" id="IPR011650">
    <property type="entry name" value="Peptidase_M20_dimer"/>
</dbReference>
<feature type="binding site" evidence="1">
    <location>
        <position position="169"/>
    </location>
    <ligand>
        <name>Mn(2+)</name>
        <dbReference type="ChEBI" id="CHEBI:29035"/>
        <label>2</label>
    </ligand>
</feature>
<comment type="caution">
    <text evidence="3">The sequence shown here is derived from an EMBL/GenBank/DDBJ whole genome shotgun (WGS) entry which is preliminary data.</text>
</comment>
<feature type="domain" description="Peptidase M20 dimerisation" evidence="2">
    <location>
        <begin position="199"/>
        <end position="283"/>
    </location>
</feature>
<keyword evidence="3" id="KW-0378">Hydrolase</keyword>
<dbReference type="SUPFAM" id="SSF53187">
    <property type="entry name" value="Zn-dependent exopeptidases"/>
    <property type="match status" value="1"/>
</dbReference>
<dbReference type="Pfam" id="PF07687">
    <property type="entry name" value="M20_dimer"/>
    <property type="match status" value="1"/>
</dbReference>
<accession>A0A494ZVE3</accession>
<evidence type="ECO:0000313" key="4">
    <source>
        <dbReference type="Proteomes" id="UP000269301"/>
    </source>
</evidence>
<dbReference type="GO" id="GO:0046872">
    <property type="term" value="F:metal ion binding"/>
    <property type="evidence" value="ECO:0007669"/>
    <property type="project" value="UniProtKB-KW"/>
</dbReference>
<proteinExistence type="predicted"/>
<sequence>MTFAAKAQEIKKELVNWRRHLHQYPELSFEEIKTSTFVAKELDKIPGIKVERGVGYPTAVVGTLSSGSGPTIAVRADIDALPILEQNNVSYRSKNKGVMHACGHDAHTAIALGTAHLLSKSFQKEEIKGKVKFLFQPAEEHVDETGRSGAPYMIQAGGLENVDAAIALHMSPENRFGEVQINDGYSMANVDVFRGDILATGGHGAYPHLGTDPFWMLNQVLQMLYGISGRRITPLESAVISIGSIHGGSTSNVIPDRVKVQGTIRSYTPETRDILRQEIKKAFGIVETMDGRYELEFIQEDPSLNNDSNINNIFKHVIVNNYPDFKIIEKPFGLGGEDFAHIAKEIPASMFFLGCGVKDEKVRNLHTPHFDIDERVLPVGATILAETAKTFLTGSDNS</sequence>
<feature type="binding site" evidence="1">
    <location>
        <position position="140"/>
    </location>
    <ligand>
        <name>Mn(2+)</name>
        <dbReference type="ChEBI" id="CHEBI:29035"/>
        <label>2</label>
    </ligand>
</feature>
<dbReference type="InterPro" id="IPR002933">
    <property type="entry name" value="Peptidase_M20"/>
</dbReference>
<reference evidence="3 4" key="1">
    <citation type="journal article" date="2016" name="Int. J. Syst. Evol. Microbiol.">
        <title>Oceanobacillus halophilus sp. nov., a novel moderately halophilic bacterium from a hypersaline lake.</title>
        <authorList>
            <person name="Amoozegar M.A."/>
            <person name="Bagheri M."/>
            <person name="Makhdoumi A."/>
            <person name="Nikou M.M."/>
            <person name="Fazeli S.A.S."/>
            <person name="Schumann P."/>
            <person name="Sproer C."/>
            <person name="Sanchez-Porro C."/>
            <person name="Ventosa A."/>
        </authorList>
    </citation>
    <scope>NUCLEOTIDE SEQUENCE [LARGE SCALE GENOMIC DNA]</scope>
    <source>
        <strain evidence="3 4">DSM 23996</strain>
    </source>
</reference>
<evidence type="ECO:0000259" key="2">
    <source>
        <dbReference type="Pfam" id="PF07687"/>
    </source>
</evidence>
<dbReference type="Pfam" id="PF01546">
    <property type="entry name" value="Peptidase_M20"/>
    <property type="match status" value="1"/>
</dbReference>
<keyword evidence="1" id="KW-0464">Manganese</keyword>
<dbReference type="GO" id="GO:0016787">
    <property type="term" value="F:hydrolase activity"/>
    <property type="evidence" value="ECO:0007669"/>
    <property type="project" value="UniProtKB-KW"/>
</dbReference>
<dbReference type="InterPro" id="IPR036264">
    <property type="entry name" value="Bact_exopeptidase_dim_dom"/>
</dbReference>
<dbReference type="OrthoDB" id="9776731at2"/>
<dbReference type="NCBIfam" id="TIGR01891">
    <property type="entry name" value="amidohydrolases"/>
    <property type="match status" value="1"/>
</dbReference>
<keyword evidence="1" id="KW-0479">Metal-binding</keyword>
<dbReference type="PIRSF" id="PIRSF005962">
    <property type="entry name" value="Pept_M20D_amidohydro"/>
    <property type="match status" value="1"/>
</dbReference>
<dbReference type="Proteomes" id="UP000269301">
    <property type="component" value="Unassembled WGS sequence"/>
</dbReference>
<dbReference type="RefSeq" id="WP_121205510.1">
    <property type="nucleotide sequence ID" value="NZ_RBZP01000017.1"/>
</dbReference>
<feature type="binding site" evidence="1">
    <location>
        <position position="102"/>
    </location>
    <ligand>
        <name>Mn(2+)</name>
        <dbReference type="ChEBI" id="CHEBI:29035"/>
        <label>2</label>
    </ligand>
</feature>
<dbReference type="Gene3D" id="3.40.630.10">
    <property type="entry name" value="Zn peptidases"/>
    <property type="match status" value="1"/>
</dbReference>
<organism evidence="3 4">
    <name type="scientific">Oceanobacillus halophilus</name>
    <dbReference type="NCBI Taxonomy" id="930130"/>
    <lineage>
        <taxon>Bacteria</taxon>
        <taxon>Bacillati</taxon>
        <taxon>Bacillota</taxon>
        <taxon>Bacilli</taxon>
        <taxon>Bacillales</taxon>
        <taxon>Bacillaceae</taxon>
        <taxon>Oceanobacillus</taxon>
    </lineage>
</organism>
<gene>
    <name evidence="3" type="ORF">D8M06_15500</name>
</gene>
<evidence type="ECO:0000256" key="1">
    <source>
        <dbReference type="PIRSR" id="PIRSR005962-1"/>
    </source>
</evidence>
<protein>
    <submittedName>
        <fullName evidence="3">Amidohydrolase</fullName>
    </submittedName>
</protein>
<dbReference type="PANTHER" id="PTHR11014">
    <property type="entry name" value="PEPTIDASE M20 FAMILY MEMBER"/>
    <property type="match status" value="1"/>
</dbReference>
<evidence type="ECO:0000313" key="3">
    <source>
        <dbReference type="EMBL" id="RKQ30502.1"/>
    </source>
</evidence>
<dbReference type="EMBL" id="RBZP01000017">
    <property type="protein sequence ID" value="RKQ30502.1"/>
    <property type="molecule type" value="Genomic_DNA"/>
</dbReference>
<dbReference type="InterPro" id="IPR017439">
    <property type="entry name" value="Amidohydrolase"/>
</dbReference>
<feature type="binding site" evidence="1">
    <location>
        <position position="104"/>
    </location>
    <ligand>
        <name>Mn(2+)</name>
        <dbReference type="ChEBI" id="CHEBI:29035"/>
        <label>2</label>
    </ligand>
</feature>
<feature type="binding site" evidence="1">
    <location>
        <position position="366"/>
    </location>
    <ligand>
        <name>Mn(2+)</name>
        <dbReference type="ChEBI" id="CHEBI:29035"/>
        <label>2</label>
    </ligand>
</feature>
<comment type="cofactor">
    <cofactor evidence="1">
        <name>Mn(2+)</name>
        <dbReference type="ChEBI" id="CHEBI:29035"/>
    </cofactor>
    <text evidence="1">The Mn(2+) ion enhances activity.</text>
</comment>
<dbReference type="PANTHER" id="PTHR11014:SF63">
    <property type="entry name" value="METALLOPEPTIDASE, PUTATIVE (AFU_ORTHOLOGUE AFUA_6G09600)-RELATED"/>
    <property type="match status" value="1"/>
</dbReference>
<dbReference type="AlphaFoldDB" id="A0A494ZVE3"/>
<dbReference type="SUPFAM" id="SSF55031">
    <property type="entry name" value="Bacterial exopeptidase dimerisation domain"/>
    <property type="match status" value="1"/>
</dbReference>
<dbReference type="Gene3D" id="3.30.70.360">
    <property type="match status" value="1"/>
</dbReference>
<name>A0A494ZVE3_9BACI</name>